<keyword evidence="5" id="KW-0234">DNA repair</keyword>
<dbReference type="InterPro" id="IPR036315">
    <property type="entry name" value="BRCA2_hlx_sf"/>
</dbReference>
<dbReference type="EMBL" id="CP093351">
    <property type="protein sequence ID" value="WOH16371.1"/>
    <property type="molecule type" value="Genomic_DNA"/>
</dbReference>
<keyword evidence="3" id="KW-0238">DNA-binding</keyword>
<evidence type="ECO:0000313" key="7">
    <source>
        <dbReference type="EMBL" id="WOH16371.1"/>
    </source>
</evidence>
<dbReference type="SUPFAM" id="SSF81872">
    <property type="entry name" value="BRCA2 helical domain"/>
    <property type="match status" value="1"/>
</dbReference>
<dbReference type="Gene3D" id="2.40.50.140">
    <property type="entry name" value="Nucleic acid-binding proteins"/>
    <property type="match status" value="4"/>
</dbReference>
<dbReference type="InterPro" id="IPR002093">
    <property type="entry name" value="BRCA2_repeat"/>
</dbReference>
<dbReference type="GO" id="GO:0006355">
    <property type="term" value="P:regulation of DNA-templated transcription"/>
    <property type="evidence" value="ECO:0007669"/>
    <property type="project" value="TreeGrafter"/>
</dbReference>
<reference evidence="7" key="2">
    <citation type="submission" date="2022-03" db="EMBL/GenBank/DDBJ databases">
        <title>Draft title - Genomic analysis of global carrot germplasm unveils the trajectory of domestication and the origin of high carotenoid orange carrot.</title>
        <authorList>
            <person name="Iorizzo M."/>
            <person name="Ellison S."/>
            <person name="Senalik D."/>
            <person name="Macko-Podgorni A."/>
            <person name="Grzebelus D."/>
            <person name="Bostan H."/>
            <person name="Rolling W."/>
            <person name="Curaba J."/>
            <person name="Simon P."/>
        </authorList>
    </citation>
    <scope>NUCLEOTIDE SEQUENCE</scope>
    <source>
        <tissue evidence="7">Leaf</tissue>
    </source>
</reference>
<evidence type="ECO:0000256" key="4">
    <source>
        <dbReference type="ARBA" id="ARBA00023172"/>
    </source>
</evidence>
<dbReference type="SMART" id="SM01341">
    <property type="entry name" value="Tower"/>
    <property type="match status" value="1"/>
</dbReference>
<evidence type="ECO:0000313" key="8">
    <source>
        <dbReference type="Proteomes" id="UP000077755"/>
    </source>
</evidence>
<dbReference type="CDD" id="cd04493">
    <property type="entry name" value="BRCA2DBD_OB1"/>
    <property type="match status" value="1"/>
</dbReference>
<dbReference type="Pfam" id="PF00634">
    <property type="entry name" value="BRCA2"/>
    <property type="match status" value="3"/>
</dbReference>
<dbReference type="PANTHER" id="PTHR11289:SF0">
    <property type="entry name" value="BREAST CANCER TYPE 2 SUSCEPTIBILITY PROTEIN"/>
    <property type="match status" value="1"/>
</dbReference>
<evidence type="ECO:0000259" key="6">
    <source>
        <dbReference type="SMART" id="SM01341"/>
    </source>
</evidence>
<dbReference type="FunFam" id="2.40.50.140:FF:000262">
    <property type="entry name" value="Protein BREAST CANCER SUSCEPTIBILITY 2 homolog B"/>
    <property type="match status" value="1"/>
</dbReference>
<keyword evidence="8" id="KW-1185">Reference proteome</keyword>
<name>A0AAF1BKW4_DAUCS</name>
<sequence length="1094" mass="121356">MSTWQLHSDAENNLRWSRLPDDPQTEVQTAAPTQLRRRLPSISDLALKGHSMINESNANSLNDSGYQMFRTGSGKPVAVNQSSLSKASAMLSDVVSDQGQVKAIDSACNFGNSMFQTGSGKTVTISTSGLARAQKLLCLKDNHTHQGFEGMMQQLHAIPSNQQSLHHLGLEMGVADKQSKDSISSLRSPLKVRSETSGSELLEVTPDSVHSISRPSSIKFHTAGGRSISVSSNALQRARSLLGDPELGSFMNEGDAGEPVFSIFKDRKSNMNLKKSYCSDTCVSDQHSVTRKRVAKNFISPLRPTSSQKQSLVNVGSGKNLIRNFDAEAHESTTCNDVKGCQKYPKNNDPYSSDNTTREDNIAGSGFQKDPHKKQRGWPLVDISNTTDMGDRSNKQAVAVKRVVDRRSSGSFKKPRVSKFITPLNNEIPYTENGSLAIDPEESSYKNKFPGRYPFQATRKYVKEYFGAPPSVNTTLEHLPECIRTMNPDRAEKHCFPSECGSDSVGKEAFSAMLLQSGASMKYISDTWVTNHYKWIVWKLACYERFYSERYLTVSNVMEELKYRYDREVNHGHRSAIKRILEGDAPPYSVLVLCISSIQRNTEAIIKNISNSHGVDKSKVANVELTDGWYAVNAVLDAPLSKKLDSGKLFVGQKLKISGAGLSGWAGPVSPLEVPSTVSLVLHINGTYRSHWAERLGFCKSGCAPLAFDCIKSGGGVIPSTFVGIQRIYPVLYRERLSDGEYTVRSERMEAKMQQLYNQRRSEVAEEVISELQRADADILINSDGSEEAAKIFKILETSAEPEILMAGMSSKQLKSLSIYQAKLEETRQSNIHQSIEKAFENSGLSGRDVTPFMRLSVVGLTTKIGQEKCYPRKGLITIWNPTEEQKLELVEGQAYAVSGLVAFNSGSDTLYLQTRGPTTKWRHLSSSALEQYQPFYKPRKPVSLYNLDEVPLSSEFDIAGFVIFVGEVHATANQRKQWVFVTDCSVHGSHTNRPSDDLLAISFCAPTSGHDLYLPISHNLVGSTVGFCNIIKKEKDQMNHIWVAETTENSDYSLTYEHRQYIHLKGAAIASQKWAEVSSLTVEKLKQKVISIV</sequence>
<dbReference type="Pfam" id="PF09169">
    <property type="entry name" value="BRCA-2_helical"/>
    <property type="match status" value="1"/>
</dbReference>
<dbReference type="Proteomes" id="UP000077755">
    <property type="component" value="Chromosome 9"/>
</dbReference>
<dbReference type="InterPro" id="IPR015252">
    <property type="entry name" value="BRCA2_hlx"/>
</dbReference>
<dbReference type="GO" id="GO:0003677">
    <property type="term" value="F:DNA binding"/>
    <property type="evidence" value="ECO:0007669"/>
    <property type="project" value="UniProtKB-KW"/>
</dbReference>
<dbReference type="InterPro" id="IPR015205">
    <property type="entry name" value="Tower_dom"/>
</dbReference>
<organism evidence="7 8">
    <name type="scientific">Daucus carota subsp. sativus</name>
    <name type="common">Carrot</name>
    <dbReference type="NCBI Taxonomy" id="79200"/>
    <lineage>
        <taxon>Eukaryota</taxon>
        <taxon>Viridiplantae</taxon>
        <taxon>Streptophyta</taxon>
        <taxon>Embryophyta</taxon>
        <taxon>Tracheophyta</taxon>
        <taxon>Spermatophyta</taxon>
        <taxon>Magnoliopsida</taxon>
        <taxon>eudicotyledons</taxon>
        <taxon>Gunneridae</taxon>
        <taxon>Pentapetalae</taxon>
        <taxon>asterids</taxon>
        <taxon>campanulids</taxon>
        <taxon>Apiales</taxon>
        <taxon>Apiaceae</taxon>
        <taxon>Apioideae</taxon>
        <taxon>Scandiceae</taxon>
        <taxon>Daucinae</taxon>
        <taxon>Daucus</taxon>
        <taxon>Daucus sect. Daucus</taxon>
    </lineage>
</organism>
<proteinExistence type="predicted"/>
<accession>A0AAF1BKW4</accession>
<keyword evidence="1" id="KW-0677">Repeat</keyword>
<dbReference type="PANTHER" id="PTHR11289">
    <property type="entry name" value="BREAST CANCER TYPE 2 SUSCEPTIBILITY PROTEIN BRCA2"/>
    <property type="match status" value="1"/>
</dbReference>
<evidence type="ECO:0000256" key="3">
    <source>
        <dbReference type="ARBA" id="ARBA00023125"/>
    </source>
</evidence>
<dbReference type="PROSITE" id="PS50138">
    <property type="entry name" value="BRCA2_REPEAT"/>
    <property type="match status" value="2"/>
</dbReference>
<protein>
    <recommendedName>
        <fullName evidence="6">Tower domain-containing protein</fullName>
    </recommendedName>
</protein>
<reference evidence="7" key="1">
    <citation type="journal article" date="2016" name="Nat. Genet.">
        <title>A high-quality carrot genome assembly provides new insights into carotenoid accumulation and asterid genome evolution.</title>
        <authorList>
            <person name="Iorizzo M."/>
            <person name="Ellison S."/>
            <person name="Senalik D."/>
            <person name="Zeng P."/>
            <person name="Satapoomin P."/>
            <person name="Huang J."/>
            <person name="Bowman M."/>
            <person name="Iovene M."/>
            <person name="Sanseverino W."/>
            <person name="Cavagnaro P."/>
            <person name="Yildiz M."/>
            <person name="Macko-Podgorni A."/>
            <person name="Moranska E."/>
            <person name="Grzebelus E."/>
            <person name="Grzebelus D."/>
            <person name="Ashrafi H."/>
            <person name="Zheng Z."/>
            <person name="Cheng S."/>
            <person name="Spooner D."/>
            <person name="Van Deynze A."/>
            <person name="Simon P."/>
        </authorList>
    </citation>
    <scope>NUCLEOTIDE SEQUENCE</scope>
    <source>
        <tissue evidence="7">Leaf</tissue>
    </source>
</reference>
<dbReference type="InterPro" id="IPR015525">
    <property type="entry name" value="BRCA2"/>
</dbReference>
<dbReference type="InterPro" id="IPR012340">
    <property type="entry name" value="NA-bd_OB-fold"/>
</dbReference>
<dbReference type="InterPro" id="IPR015187">
    <property type="entry name" value="BRCA2_OB_1"/>
</dbReference>
<evidence type="ECO:0000256" key="2">
    <source>
        <dbReference type="ARBA" id="ARBA00022763"/>
    </source>
</evidence>
<feature type="domain" description="Tower" evidence="6">
    <location>
        <begin position="734"/>
        <end position="775"/>
    </location>
</feature>
<dbReference type="GO" id="GO:0000724">
    <property type="term" value="P:double-strand break repair via homologous recombination"/>
    <property type="evidence" value="ECO:0007669"/>
    <property type="project" value="InterPro"/>
</dbReference>
<evidence type="ECO:0000256" key="5">
    <source>
        <dbReference type="ARBA" id="ARBA00023204"/>
    </source>
</evidence>
<evidence type="ECO:0000256" key="1">
    <source>
        <dbReference type="ARBA" id="ARBA00022737"/>
    </source>
</evidence>
<keyword evidence="4" id="KW-0233">DNA recombination</keyword>
<dbReference type="SUPFAM" id="SSF50249">
    <property type="entry name" value="Nucleic acid-binding proteins"/>
    <property type="match status" value="3"/>
</dbReference>
<keyword evidence="2" id="KW-0227">DNA damage</keyword>
<gene>
    <name evidence="7" type="ORF">DCAR_0935922</name>
</gene>
<dbReference type="SUPFAM" id="SSF81878">
    <property type="entry name" value="BRCA2 tower domain"/>
    <property type="match status" value="1"/>
</dbReference>
<dbReference type="Pfam" id="PF09103">
    <property type="entry name" value="BRCA-2_OB1"/>
    <property type="match status" value="1"/>
</dbReference>
<dbReference type="AlphaFoldDB" id="A0AAF1BKW4"/>